<dbReference type="AlphaFoldDB" id="A0AAV7GP43"/>
<dbReference type="PANTHER" id="PTHR20963:SF8">
    <property type="entry name" value="MULTIPLE INOSITOL POLYPHOSPHATE PHOSPHATASE 1"/>
    <property type="match status" value="1"/>
</dbReference>
<dbReference type="EC" id="3.1.3.62" evidence="4"/>
<gene>
    <name evidence="15" type="ORF">IEQ34_012798</name>
</gene>
<evidence type="ECO:0000256" key="6">
    <source>
        <dbReference type="ARBA" id="ARBA00022729"/>
    </source>
</evidence>
<evidence type="ECO:0000256" key="14">
    <source>
        <dbReference type="SAM" id="SignalP"/>
    </source>
</evidence>
<evidence type="ECO:0000313" key="15">
    <source>
        <dbReference type="EMBL" id="KAH0457483.1"/>
    </source>
</evidence>
<comment type="catalytic activity">
    <reaction evidence="13">
        <text>(2R)-2,3-bisphosphoglycerate + H2O = (2R)-2-phosphoglycerate + phosphate</text>
        <dbReference type="Rhea" id="RHEA:27381"/>
        <dbReference type="ChEBI" id="CHEBI:15377"/>
        <dbReference type="ChEBI" id="CHEBI:43474"/>
        <dbReference type="ChEBI" id="CHEBI:58248"/>
        <dbReference type="ChEBI" id="CHEBI:58289"/>
        <dbReference type="EC" id="3.1.3.80"/>
    </reaction>
    <physiologicalReaction direction="left-to-right" evidence="13">
        <dbReference type="Rhea" id="RHEA:27382"/>
    </physiologicalReaction>
</comment>
<comment type="caution">
    <text evidence="15">The sequence shown here is derived from an EMBL/GenBank/DDBJ whole genome shotgun (WGS) entry which is preliminary data.</text>
</comment>
<dbReference type="EC" id="3.1.3.80" evidence="3"/>
<dbReference type="InterPro" id="IPR029033">
    <property type="entry name" value="His_PPase_superfam"/>
</dbReference>
<evidence type="ECO:0000256" key="7">
    <source>
        <dbReference type="ARBA" id="ARBA00022801"/>
    </source>
</evidence>
<dbReference type="GO" id="GO:0016020">
    <property type="term" value="C:membrane"/>
    <property type="evidence" value="ECO:0007669"/>
    <property type="project" value="UniProtKB-SubCell"/>
</dbReference>
<dbReference type="FunFam" id="3.40.50.1240:FF:000017">
    <property type="entry name" value="Histidine acid phosphatase family protein"/>
    <property type="match status" value="1"/>
</dbReference>
<dbReference type="Proteomes" id="UP000775213">
    <property type="component" value="Unassembled WGS sequence"/>
</dbReference>
<evidence type="ECO:0000256" key="4">
    <source>
        <dbReference type="ARBA" id="ARBA00013040"/>
    </source>
</evidence>
<dbReference type="Pfam" id="PF00328">
    <property type="entry name" value="His_Phos_2"/>
    <property type="match status" value="1"/>
</dbReference>
<evidence type="ECO:0000313" key="16">
    <source>
        <dbReference type="Proteomes" id="UP000775213"/>
    </source>
</evidence>
<evidence type="ECO:0000256" key="13">
    <source>
        <dbReference type="ARBA" id="ARBA00043832"/>
    </source>
</evidence>
<feature type="chain" id="PRO_5043720191" description="Multiple inositol polyphosphate phosphatase 1" evidence="14">
    <location>
        <begin position="23"/>
        <end position="572"/>
    </location>
</feature>
<proteinExistence type="inferred from homology"/>
<comment type="catalytic activity">
    <reaction evidence="12">
        <text>1D-myo-inositol hexakisphosphate + H2O = 1D-myo-inositol 1,2,4,5,6-pentakisphosphate + phosphate</text>
        <dbReference type="Rhea" id="RHEA:16989"/>
        <dbReference type="ChEBI" id="CHEBI:15377"/>
        <dbReference type="ChEBI" id="CHEBI:43474"/>
        <dbReference type="ChEBI" id="CHEBI:57798"/>
        <dbReference type="ChEBI" id="CHEBI:58130"/>
        <dbReference type="EC" id="3.1.3.62"/>
    </reaction>
    <physiologicalReaction direction="left-to-right" evidence="12">
        <dbReference type="Rhea" id="RHEA:16990"/>
    </physiologicalReaction>
</comment>
<evidence type="ECO:0000256" key="8">
    <source>
        <dbReference type="ARBA" id="ARBA00023136"/>
    </source>
</evidence>
<dbReference type="GO" id="GO:0003993">
    <property type="term" value="F:acid phosphatase activity"/>
    <property type="evidence" value="ECO:0007669"/>
    <property type="project" value="TreeGrafter"/>
</dbReference>
<evidence type="ECO:0000256" key="5">
    <source>
        <dbReference type="ARBA" id="ARBA00018097"/>
    </source>
</evidence>
<keyword evidence="6 14" id="KW-0732">Signal</keyword>
<keyword evidence="7" id="KW-0378">Hydrolase</keyword>
<sequence>MTLYVSVTLVFLLLFYFCSCSCSSLSAAATSFATDESFDVRQHLSTVSRYGAGKETTIGSYVPSTIPEGCNPIHLNLVARHGTRSPTKKRIKELDQLAIHLDELLNEAKRGEKSLPQKIPSWLSGWQSPWKGRLKGGELISKGEDELYHLALRIRKRFPELFNEEYHPDIFSIRATQVPRASASAVAFGIGLFQGNGTLGPGMHRAFSVTSESRASDVSLRFYDTCETYKEYRKSQEPAVDKLRDPILEEIAAELVKRYQINFTRQDVASLWFLCKQEASLLDITDQACNLFTASEVELLEWTDDLELFLLKGYGKSINYHMGLPLLQDVVQSMEQAILAKEENHKPGTFEKARLRFAHAETVVPFTCLLGIFLEGSEFEQIQRDEPLSLPPKPPLPRIWRGSTVAPFGVNNMLVLYQCPGNASHSTSASKGYKREYYVQVLHNEIPVPMPGCYNTDFCSFEVFKESIVNPHLKHNFESVCTAQAKEEFPSPKPSSIASKLLKFIRSFFQRDSYGSTKINQKNDGEIIGEVSTRILIPVRTREKNMNENFFTSLKVTAILTFTVLKIFCGQS</sequence>
<comment type="catalytic activity">
    <reaction evidence="11">
        <text>1D-myo-inositol 1,2,4,5,6-pentakisphosphate + H2O = 1D-myo-inositol 1,2,5,6-tetrakisphosphate + phosphate</text>
        <dbReference type="Rhea" id="RHEA:77115"/>
        <dbReference type="ChEBI" id="CHEBI:15377"/>
        <dbReference type="ChEBI" id="CHEBI:43474"/>
        <dbReference type="ChEBI" id="CHEBI:57798"/>
        <dbReference type="ChEBI" id="CHEBI:195535"/>
        <dbReference type="EC" id="3.1.3.62"/>
    </reaction>
    <physiologicalReaction direction="left-to-right" evidence="11">
        <dbReference type="Rhea" id="RHEA:77116"/>
    </physiologicalReaction>
</comment>
<comment type="similarity">
    <text evidence="2">Belongs to the histidine acid phosphatase family. MINPP1 subfamily.</text>
</comment>
<dbReference type="GO" id="GO:0052745">
    <property type="term" value="F:inositol phosphate phosphatase activity"/>
    <property type="evidence" value="ECO:0007669"/>
    <property type="project" value="TreeGrafter"/>
</dbReference>
<keyword evidence="16" id="KW-1185">Reference proteome</keyword>
<dbReference type="GO" id="GO:0034417">
    <property type="term" value="F:bisphosphoglycerate 3-phosphatase activity"/>
    <property type="evidence" value="ECO:0007669"/>
    <property type="project" value="UniProtKB-EC"/>
</dbReference>
<dbReference type="EMBL" id="JAGFBR010000012">
    <property type="protein sequence ID" value="KAH0457483.1"/>
    <property type="molecule type" value="Genomic_DNA"/>
</dbReference>
<dbReference type="Gene3D" id="3.40.50.1240">
    <property type="entry name" value="Phosphoglycerate mutase-like"/>
    <property type="match status" value="1"/>
</dbReference>
<accession>A0AAV7GP43</accession>
<organism evidence="15 16">
    <name type="scientific">Dendrobium chrysotoxum</name>
    <name type="common">Orchid</name>
    <dbReference type="NCBI Taxonomy" id="161865"/>
    <lineage>
        <taxon>Eukaryota</taxon>
        <taxon>Viridiplantae</taxon>
        <taxon>Streptophyta</taxon>
        <taxon>Embryophyta</taxon>
        <taxon>Tracheophyta</taxon>
        <taxon>Spermatophyta</taxon>
        <taxon>Magnoliopsida</taxon>
        <taxon>Liliopsida</taxon>
        <taxon>Asparagales</taxon>
        <taxon>Orchidaceae</taxon>
        <taxon>Epidendroideae</taxon>
        <taxon>Malaxideae</taxon>
        <taxon>Dendrobiinae</taxon>
        <taxon>Dendrobium</taxon>
    </lineage>
</organism>
<evidence type="ECO:0000256" key="3">
    <source>
        <dbReference type="ARBA" id="ARBA00012976"/>
    </source>
</evidence>
<dbReference type="CDD" id="cd07061">
    <property type="entry name" value="HP_HAP_like"/>
    <property type="match status" value="1"/>
</dbReference>
<evidence type="ECO:0000256" key="11">
    <source>
        <dbReference type="ARBA" id="ARBA00043671"/>
    </source>
</evidence>
<feature type="signal peptide" evidence="14">
    <location>
        <begin position="1"/>
        <end position="22"/>
    </location>
</feature>
<comment type="catalytic activity">
    <reaction evidence="10">
        <text>1D-myo-inositol 1,2,5,6-tetrakisphosphate + H2O = 1D-myo-inositol 1,2,6-trisphosphate + phosphate</text>
        <dbReference type="Rhea" id="RHEA:77119"/>
        <dbReference type="ChEBI" id="CHEBI:15377"/>
        <dbReference type="ChEBI" id="CHEBI:43474"/>
        <dbReference type="ChEBI" id="CHEBI:195535"/>
        <dbReference type="ChEBI" id="CHEBI:195537"/>
        <dbReference type="EC" id="3.1.3.62"/>
    </reaction>
    <physiologicalReaction direction="left-to-right" evidence="10">
        <dbReference type="Rhea" id="RHEA:77120"/>
    </physiologicalReaction>
</comment>
<evidence type="ECO:0000256" key="9">
    <source>
        <dbReference type="ARBA" id="ARBA00031642"/>
    </source>
</evidence>
<reference evidence="15 16" key="1">
    <citation type="journal article" date="2021" name="Hortic Res">
        <title>Chromosome-scale assembly of the Dendrobium chrysotoxum genome enhances the understanding of orchid evolution.</title>
        <authorList>
            <person name="Zhang Y."/>
            <person name="Zhang G.Q."/>
            <person name="Zhang D."/>
            <person name="Liu X.D."/>
            <person name="Xu X.Y."/>
            <person name="Sun W.H."/>
            <person name="Yu X."/>
            <person name="Zhu X."/>
            <person name="Wang Z.W."/>
            <person name="Zhao X."/>
            <person name="Zhong W.Y."/>
            <person name="Chen H."/>
            <person name="Yin W.L."/>
            <person name="Huang T."/>
            <person name="Niu S.C."/>
            <person name="Liu Z.J."/>
        </authorList>
    </citation>
    <scope>NUCLEOTIDE SEQUENCE [LARGE SCALE GENOMIC DNA]</scope>
    <source>
        <strain evidence="15">Lindl</strain>
    </source>
</reference>
<evidence type="ECO:0000256" key="12">
    <source>
        <dbReference type="ARBA" id="ARBA00043691"/>
    </source>
</evidence>
<dbReference type="InterPro" id="IPR000560">
    <property type="entry name" value="His_Pase_clade-2"/>
</dbReference>
<keyword evidence="8" id="KW-0472">Membrane</keyword>
<evidence type="ECO:0000256" key="10">
    <source>
        <dbReference type="ARBA" id="ARBA00043668"/>
    </source>
</evidence>
<comment type="subcellular location">
    <subcellularLocation>
        <location evidence="1">Membrane</location>
    </subcellularLocation>
</comment>
<dbReference type="SUPFAM" id="SSF53254">
    <property type="entry name" value="Phosphoglycerate mutase-like"/>
    <property type="match status" value="1"/>
</dbReference>
<dbReference type="PANTHER" id="PTHR20963">
    <property type="entry name" value="MULTIPLE INOSITOL POLYPHOSPHATE PHOSPHATASE-RELATED"/>
    <property type="match status" value="1"/>
</dbReference>
<name>A0AAV7GP43_DENCH</name>
<evidence type="ECO:0000256" key="2">
    <source>
        <dbReference type="ARBA" id="ARBA00008422"/>
    </source>
</evidence>
<evidence type="ECO:0000256" key="1">
    <source>
        <dbReference type="ARBA" id="ARBA00004370"/>
    </source>
</evidence>
<protein>
    <recommendedName>
        <fullName evidence="5">Multiple inositol polyphosphate phosphatase 1</fullName>
        <ecNumber evidence="4">3.1.3.62</ecNumber>
        <ecNumber evidence="3">3.1.3.80</ecNumber>
    </recommendedName>
    <alternativeName>
        <fullName evidence="9">2,3-bisphosphoglycerate 3-phosphatase</fullName>
    </alternativeName>
</protein>